<accession>A0A6A6V4Z0</accession>
<evidence type="ECO:0000256" key="1">
    <source>
        <dbReference type="SAM" id="MobiDB-lite"/>
    </source>
</evidence>
<gene>
    <name evidence="2" type="ORF">M011DRAFT_169591</name>
</gene>
<dbReference type="Proteomes" id="UP000799440">
    <property type="component" value="Unassembled WGS sequence"/>
</dbReference>
<name>A0A6A6V4Z0_9PLEO</name>
<dbReference type="AlphaFoldDB" id="A0A6A6V4Z0"/>
<evidence type="ECO:0000313" key="2">
    <source>
        <dbReference type="EMBL" id="KAF2744590.1"/>
    </source>
</evidence>
<keyword evidence="3" id="KW-1185">Reference proteome</keyword>
<sequence length="117" mass="12931">MGMDKLLAERCRKRTRHKLRMQSTGRDSRSGFRYMESGVRGSSPWRGSGRTCAHGCILASCCVRSRVEARGQNEDAGEACGGMIGRNRTSQGERKGRCVGGFTRQVPRLPGFNAYSQ</sequence>
<proteinExistence type="predicted"/>
<evidence type="ECO:0000313" key="3">
    <source>
        <dbReference type="Proteomes" id="UP000799440"/>
    </source>
</evidence>
<reference evidence="2" key="1">
    <citation type="journal article" date="2020" name="Stud. Mycol.">
        <title>101 Dothideomycetes genomes: a test case for predicting lifestyles and emergence of pathogens.</title>
        <authorList>
            <person name="Haridas S."/>
            <person name="Albert R."/>
            <person name="Binder M."/>
            <person name="Bloem J."/>
            <person name="Labutti K."/>
            <person name="Salamov A."/>
            <person name="Andreopoulos B."/>
            <person name="Baker S."/>
            <person name="Barry K."/>
            <person name="Bills G."/>
            <person name="Bluhm B."/>
            <person name="Cannon C."/>
            <person name="Castanera R."/>
            <person name="Culley D."/>
            <person name="Daum C."/>
            <person name="Ezra D."/>
            <person name="Gonzalez J."/>
            <person name="Henrissat B."/>
            <person name="Kuo A."/>
            <person name="Liang C."/>
            <person name="Lipzen A."/>
            <person name="Lutzoni F."/>
            <person name="Magnuson J."/>
            <person name="Mondo S."/>
            <person name="Nolan M."/>
            <person name="Ohm R."/>
            <person name="Pangilinan J."/>
            <person name="Park H.-J."/>
            <person name="Ramirez L."/>
            <person name="Alfaro M."/>
            <person name="Sun H."/>
            <person name="Tritt A."/>
            <person name="Yoshinaga Y."/>
            <person name="Zwiers L.-H."/>
            <person name="Turgeon B."/>
            <person name="Goodwin S."/>
            <person name="Spatafora J."/>
            <person name="Crous P."/>
            <person name="Grigoriev I."/>
        </authorList>
    </citation>
    <scope>NUCLEOTIDE SEQUENCE</scope>
    <source>
        <strain evidence="2">CBS 119925</strain>
    </source>
</reference>
<protein>
    <submittedName>
        <fullName evidence="2">Uncharacterized protein</fullName>
    </submittedName>
</protein>
<dbReference type="EMBL" id="MU006588">
    <property type="protein sequence ID" value="KAF2744590.1"/>
    <property type="molecule type" value="Genomic_DNA"/>
</dbReference>
<organism evidence="2 3">
    <name type="scientific">Sporormia fimetaria CBS 119925</name>
    <dbReference type="NCBI Taxonomy" id="1340428"/>
    <lineage>
        <taxon>Eukaryota</taxon>
        <taxon>Fungi</taxon>
        <taxon>Dikarya</taxon>
        <taxon>Ascomycota</taxon>
        <taxon>Pezizomycotina</taxon>
        <taxon>Dothideomycetes</taxon>
        <taxon>Pleosporomycetidae</taxon>
        <taxon>Pleosporales</taxon>
        <taxon>Sporormiaceae</taxon>
        <taxon>Sporormia</taxon>
    </lineage>
</organism>
<feature type="region of interest" description="Disordered" evidence="1">
    <location>
        <begin position="74"/>
        <end position="98"/>
    </location>
</feature>
<feature type="region of interest" description="Disordered" evidence="1">
    <location>
        <begin position="18"/>
        <end position="48"/>
    </location>
</feature>